<dbReference type="Proteomes" id="UP000252139">
    <property type="component" value="Unassembled WGS sequence"/>
</dbReference>
<comment type="caution">
    <text evidence="1">The sequence shown here is derived from an EMBL/GenBank/DDBJ whole genome shotgun (WGS) entry which is preliminary data.</text>
</comment>
<gene>
    <name evidence="1" type="ORF">CU097_002362</name>
</gene>
<dbReference type="EMBL" id="PJQL01000859">
    <property type="protein sequence ID" value="RCH92222.1"/>
    <property type="molecule type" value="Genomic_DNA"/>
</dbReference>
<name>A0A367JQJ0_RHIAZ</name>
<reference evidence="1 2" key="1">
    <citation type="journal article" date="2018" name="G3 (Bethesda)">
        <title>Phylogenetic and Phylogenomic Definition of Rhizopus Species.</title>
        <authorList>
            <person name="Gryganskyi A.P."/>
            <person name="Golan J."/>
            <person name="Dolatabadi S."/>
            <person name="Mondo S."/>
            <person name="Robb S."/>
            <person name="Idnurm A."/>
            <person name="Muszewska A."/>
            <person name="Steczkiewicz K."/>
            <person name="Masonjones S."/>
            <person name="Liao H.L."/>
            <person name="Gajdeczka M.T."/>
            <person name="Anike F."/>
            <person name="Vuek A."/>
            <person name="Anishchenko I.M."/>
            <person name="Voigt K."/>
            <person name="de Hoog G.S."/>
            <person name="Smith M.E."/>
            <person name="Heitman J."/>
            <person name="Vilgalys R."/>
            <person name="Stajich J.E."/>
        </authorList>
    </citation>
    <scope>NUCLEOTIDE SEQUENCE [LARGE SCALE GENOMIC DNA]</scope>
    <source>
        <strain evidence="1 2">CBS 357.93</strain>
    </source>
</reference>
<protein>
    <submittedName>
        <fullName evidence="1">Uncharacterized protein</fullName>
    </submittedName>
</protein>
<sequence length="60" mass="6875">MDTERVDQSGFYLSYQNQCTTSIHNTTWVKQSRHSWEPIAVQITNTSTTPYTPLASIIEP</sequence>
<dbReference type="AlphaFoldDB" id="A0A367JQJ0"/>
<evidence type="ECO:0000313" key="1">
    <source>
        <dbReference type="EMBL" id="RCH92222.1"/>
    </source>
</evidence>
<proteinExistence type="predicted"/>
<evidence type="ECO:0000313" key="2">
    <source>
        <dbReference type="Proteomes" id="UP000252139"/>
    </source>
</evidence>
<accession>A0A367JQJ0</accession>
<keyword evidence="2" id="KW-1185">Reference proteome</keyword>
<organism evidence="1 2">
    <name type="scientific">Rhizopus azygosporus</name>
    <name type="common">Rhizopus microsporus var. azygosporus</name>
    <dbReference type="NCBI Taxonomy" id="86630"/>
    <lineage>
        <taxon>Eukaryota</taxon>
        <taxon>Fungi</taxon>
        <taxon>Fungi incertae sedis</taxon>
        <taxon>Mucoromycota</taxon>
        <taxon>Mucoromycotina</taxon>
        <taxon>Mucoromycetes</taxon>
        <taxon>Mucorales</taxon>
        <taxon>Mucorineae</taxon>
        <taxon>Rhizopodaceae</taxon>
        <taxon>Rhizopus</taxon>
    </lineage>
</organism>